<dbReference type="Gramene" id="OGLUM01G23950.1">
    <property type="protein sequence ID" value="OGLUM01G23950.1"/>
    <property type="gene ID" value="OGLUM01G23950"/>
</dbReference>
<reference evidence="5" key="2">
    <citation type="submission" date="2015-04" db="UniProtKB">
        <authorList>
            <consortium name="EnsemblPlants"/>
        </authorList>
    </citation>
    <scope>IDENTIFICATION</scope>
</reference>
<accession>A0A0D9YAT6</accession>
<sequence>MMASAHSAQEEPLQPGTMQFRKQLAAAVRSISWTYAIFWSISTTRPGVLTWKDGFYNGEVKTRKIGSSTMELTAEQLLLQRSEQLRELYSSLLSGECADQQRRRRPVTALSPEDLGNMEWFYMVCMTYAFRPGQCFASNGCAWLCNAQSADSKAFPRKLLAKTIVCVPFMNGVLELGTTDPK</sequence>
<dbReference type="PANTHER" id="PTHR46266">
    <property type="entry name" value="TRANSCRIPTION FACTOR TT8"/>
    <property type="match status" value="1"/>
</dbReference>
<evidence type="ECO:0000256" key="3">
    <source>
        <dbReference type="ARBA" id="ARBA00023163"/>
    </source>
</evidence>
<organism evidence="5">
    <name type="scientific">Oryza glumipatula</name>
    <dbReference type="NCBI Taxonomy" id="40148"/>
    <lineage>
        <taxon>Eukaryota</taxon>
        <taxon>Viridiplantae</taxon>
        <taxon>Streptophyta</taxon>
        <taxon>Embryophyta</taxon>
        <taxon>Tracheophyta</taxon>
        <taxon>Spermatophyta</taxon>
        <taxon>Magnoliopsida</taxon>
        <taxon>Liliopsida</taxon>
        <taxon>Poales</taxon>
        <taxon>Poaceae</taxon>
        <taxon>BOP clade</taxon>
        <taxon>Oryzoideae</taxon>
        <taxon>Oryzeae</taxon>
        <taxon>Oryzinae</taxon>
        <taxon>Oryza</taxon>
    </lineage>
</organism>
<dbReference type="STRING" id="40148.A0A0D9YAT6"/>
<dbReference type="EnsemblPlants" id="OGLUM01G23950.1">
    <property type="protein sequence ID" value="OGLUM01G23950.1"/>
    <property type="gene ID" value="OGLUM01G23950"/>
</dbReference>
<reference evidence="5" key="1">
    <citation type="submission" date="2013-08" db="EMBL/GenBank/DDBJ databases">
        <title>Oryza genome evolution.</title>
        <authorList>
            <person name="Wing R.A."/>
            <person name="Panaud O."/>
            <person name="Oliveira A.C."/>
        </authorList>
    </citation>
    <scope>NUCLEOTIDE SEQUENCE</scope>
</reference>
<dbReference type="eggNOG" id="ENOG502QT7W">
    <property type="taxonomic scope" value="Eukaryota"/>
</dbReference>
<keyword evidence="6" id="KW-1185">Reference proteome</keyword>
<keyword evidence="1" id="KW-0805">Transcription regulation</keyword>
<dbReference type="HOGENOM" id="CLU_127321_0_0_1"/>
<dbReference type="Pfam" id="PF14215">
    <property type="entry name" value="bHLH-MYC_N"/>
    <property type="match status" value="1"/>
</dbReference>
<protein>
    <recommendedName>
        <fullName evidence="4">Transcription factor MYC/MYB N-terminal domain-containing protein</fullName>
    </recommendedName>
</protein>
<dbReference type="InterPro" id="IPR025610">
    <property type="entry name" value="MYC/MYB_N"/>
</dbReference>
<evidence type="ECO:0000256" key="2">
    <source>
        <dbReference type="ARBA" id="ARBA00023159"/>
    </source>
</evidence>
<evidence type="ECO:0000256" key="1">
    <source>
        <dbReference type="ARBA" id="ARBA00023015"/>
    </source>
</evidence>
<dbReference type="PANTHER" id="PTHR46266:SF3">
    <property type="entry name" value="TRANSCRIPTION FACTOR EGL1"/>
    <property type="match status" value="1"/>
</dbReference>
<keyword evidence="2" id="KW-0010">Activator</keyword>
<evidence type="ECO:0000259" key="4">
    <source>
        <dbReference type="Pfam" id="PF14215"/>
    </source>
</evidence>
<keyword evidence="3" id="KW-0804">Transcription</keyword>
<evidence type="ECO:0000313" key="5">
    <source>
        <dbReference type="EnsemblPlants" id="OGLUM01G23950.1"/>
    </source>
</evidence>
<dbReference type="AlphaFoldDB" id="A0A0D9YAT6"/>
<dbReference type="Proteomes" id="UP000026961">
    <property type="component" value="Chromosome 1"/>
</dbReference>
<feature type="domain" description="Transcription factor MYC/MYB N-terminal" evidence="4">
    <location>
        <begin position="21"/>
        <end position="180"/>
    </location>
</feature>
<proteinExistence type="predicted"/>
<name>A0A0D9YAT6_9ORYZ</name>
<reference evidence="5" key="3">
    <citation type="submission" date="2018-05" db="EMBL/GenBank/DDBJ databases">
        <title>OgluRS3 (Oryza glumaepatula Reference Sequence Version 3).</title>
        <authorList>
            <person name="Zhang J."/>
            <person name="Kudrna D."/>
            <person name="Lee S."/>
            <person name="Talag J."/>
            <person name="Welchert J."/>
            <person name="Wing R.A."/>
        </authorList>
    </citation>
    <scope>NUCLEOTIDE SEQUENCE [LARGE SCALE GENOMIC DNA]</scope>
</reference>
<evidence type="ECO:0000313" key="6">
    <source>
        <dbReference type="Proteomes" id="UP000026961"/>
    </source>
</evidence>